<organism evidence="2 3">
    <name type="scientific">Daphnia magna</name>
    <dbReference type="NCBI Taxonomy" id="35525"/>
    <lineage>
        <taxon>Eukaryota</taxon>
        <taxon>Metazoa</taxon>
        <taxon>Ecdysozoa</taxon>
        <taxon>Arthropoda</taxon>
        <taxon>Crustacea</taxon>
        <taxon>Branchiopoda</taxon>
        <taxon>Diplostraca</taxon>
        <taxon>Cladocera</taxon>
        <taxon>Anomopoda</taxon>
        <taxon>Daphniidae</taxon>
        <taxon>Daphnia</taxon>
    </lineage>
</organism>
<gene>
    <name evidence="2" type="ORF">OUZ56_004125</name>
</gene>
<protein>
    <submittedName>
        <fullName evidence="2">Uncharacterized protein</fullName>
    </submittedName>
</protein>
<sequence>MKNKKENITMKTILVCYSICVLVTLFSSINANQIQDAGLRNQVNKTPSMFVRRGGSEWTEHSRMAAKKDKSLNLSSVVDKITNYISSYASSTASWITYPYYGISTGVASMIVLFVVIYILIVVSGSVVTTTGKSLADRMGVDPEELDRLTGVITTAFSQMTDKLSRHGRSADLQPKDQETARFKVTGSGGPSWSASVTQYDSVSDYISANLYDKLIWLSKPFAGYILSMGTVILYMVVIVIIAMTSGIFPISTLGRQLHDSRLELNEDANLIRTAGFVMEAINLWMDARHDSLKED</sequence>
<keyword evidence="3" id="KW-1185">Reference proteome</keyword>
<proteinExistence type="predicted"/>
<accession>A0ABQ9YNV1</accession>
<comment type="caution">
    <text evidence="2">The sequence shown here is derived from an EMBL/GenBank/DDBJ whole genome shotgun (WGS) entry which is preliminary data.</text>
</comment>
<feature type="transmembrane region" description="Helical" evidence="1">
    <location>
        <begin position="222"/>
        <end position="249"/>
    </location>
</feature>
<evidence type="ECO:0000313" key="3">
    <source>
        <dbReference type="Proteomes" id="UP001234178"/>
    </source>
</evidence>
<keyword evidence="1" id="KW-0812">Transmembrane</keyword>
<name>A0ABQ9YNV1_9CRUS</name>
<dbReference type="EMBL" id="JAOYFB010000001">
    <property type="protein sequence ID" value="KAK4002288.1"/>
    <property type="molecule type" value="Genomic_DNA"/>
</dbReference>
<evidence type="ECO:0000313" key="2">
    <source>
        <dbReference type="EMBL" id="KAK4002288.1"/>
    </source>
</evidence>
<keyword evidence="1" id="KW-1133">Transmembrane helix</keyword>
<feature type="transmembrane region" description="Helical" evidence="1">
    <location>
        <begin position="107"/>
        <end position="129"/>
    </location>
</feature>
<dbReference type="Proteomes" id="UP001234178">
    <property type="component" value="Unassembled WGS sequence"/>
</dbReference>
<evidence type="ECO:0000256" key="1">
    <source>
        <dbReference type="SAM" id="Phobius"/>
    </source>
</evidence>
<keyword evidence="1" id="KW-0472">Membrane</keyword>
<reference evidence="2 3" key="1">
    <citation type="journal article" date="2023" name="Nucleic Acids Res.">
        <title>The hologenome of Daphnia magna reveals possible DNA methylation and microbiome-mediated evolution of the host genome.</title>
        <authorList>
            <person name="Chaturvedi A."/>
            <person name="Li X."/>
            <person name="Dhandapani V."/>
            <person name="Marshall H."/>
            <person name="Kissane S."/>
            <person name="Cuenca-Cambronero M."/>
            <person name="Asole G."/>
            <person name="Calvet F."/>
            <person name="Ruiz-Romero M."/>
            <person name="Marangio P."/>
            <person name="Guigo R."/>
            <person name="Rago D."/>
            <person name="Mirbahai L."/>
            <person name="Eastwood N."/>
            <person name="Colbourne J.K."/>
            <person name="Zhou J."/>
            <person name="Mallon E."/>
            <person name="Orsini L."/>
        </authorList>
    </citation>
    <scope>NUCLEOTIDE SEQUENCE [LARGE SCALE GENOMIC DNA]</scope>
    <source>
        <strain evidence="2">LRV0_1</strain>
    </source>
</reference>